<evidence type="ECO:0000313" key="3">
    <source>
        <dbReference type="Proteomes" id="UP000789375"/>
    </source>
</evidence>
<dbReference type="Proteomes" id="UP000789375">
    <property type="component" value="Unassembled WGS sequence"/>
</dbReference>
<dbReference type="InterPro" id="IPR052407">
    <property type="entry name" value="BTB_POZ_domain_cont_9"/>
</dbReference>
<dbReference type="InterPro" id="IPR000210">
    <property type="entry name" value="BTB/POZ_dom"/>
</dbReference>
<reference evidence="2" key="1">
    <citation type="submission" date="2021-06" db="EMBL/GenBank/DDBJ databases">
        <authorList>
            <person name="Kallberg Y."/>
            <person name="Tangrot J."/>
            <person name="Rosling A."/>
        </authorList>
    </citation>
    <scope>NUCLEOTIDE SEQUENCE</scope>
    <source>
        <strain evidence="2">87-6 pot B 2015</strain>
    </source>
</reference>
<name>A0A9N8YW34_FUNMO</name>
<dbReference type="EMBL" id="CAJVPP010000179">
    <property type="protein sequence ID" value="CAG8451773.1"/>
    <property type="molecule type" value="Genomic_DNA"/>
</dbReference>
<dbReference type="PANTHER" id="PTHR46306">
    <property type="entry name" value="BTB/POZ DOMAIN-CONTAINING PROTEIN 9"/>
    <property type="match status" value="1"/>
</dbReference>
<dbReference type="Gene3D" id="3.30.710.10">
    <property type="entry name" value="Potassium Channel Kv1.1, Chain A"/>
    <property type="match status" value="1"/>
</dbReference>
<dbReference type="AlphaFoldDB" id="A0A9N8YW34"/>
<dbReference type="GO" id="GO:0005737">
    <property type="term" value="C:cytoplasm"/>
    <property type="evidence" value="ECO:0007669"/>
    <property type="project" value="TreeGrafter"/>
</dbReference>
<protein>
    <submittedName>
        <fullName evidence="2">16699_t:CDS:1</fullName>
    </submittedName>
</protein>
<gene>
    <name evidence="2" type="ORF">FMOSSE_LOCUS1554</name>
</gene>
<dbReference type="Pfam" id="PF00651">
    <property type="entry name" value="BTB"/>
    <property type="match status" value="1"/>
</dbReference>
<dbReference type="SMART" id="SM00225">
    <property type="entry name" value="BTB"/>
    <property type="match status" value="1"/>
</dbReference>
<comment type="caution">
    <text evidence="2">The sequence shown here is derived from an EMBL/GenBank/DDBJ whole genome shotgun (WGS) entry which is preliminary data.</text>
</comment>
<dbReference type="PROSITE" id="PS50097">
    <property type="entry name" value="BTB"/>
    <property type="match status" value="1"/>
</dbReference>
<dbReference type="PANTHER" id="PTHR46306:SF1">
    <property type="entry name" value="BTB_POZ DOMAIN-CONTAINING PROTEIN 9"/>
    <property type="match status" value="1"/>
</dbReference>
<proteinExistence type="predicted"/>
<dbReference type="CDD" id="cd18186">
    <property type="entry name" value="BTB_POZ_ZBTB_KLHL-like"/>
    <property type="match status" value="1"/>
</dbReference>
<keyword evidence="3" id="KW-1185">Reference proteome</keyword>
<dbReference type="SUPFAM" id="SSF54695">
    <property type="entry name" value="POZ domain"/>
    <property type="match status" value="1"/>
</dbReference>
<feature type="domain" description="BTB" evidence="1">
    <location>
        <begin position="23"/>
        <end position="97"/>
    </location>
</feature>
<evidence type="ECO:0000313" key="2">
    <source>
        <dbReference type="EMBL" id="CAG8451773.1"/>
    </source>
</evidence>
<accession>A0A9N8YW34</accession>
<dbReference type="InterPro" id="IPR011333">
    <property type="entry name" value="SKP1/BTB/POZ_sf"/>
</dbReference>
<organism evidence="2 3">
    <name type="scientific">Funneliformis mosseae</name>
    <name type="common">Endomycorrhizal fungus</name>
    <name type="synonym">Glomus mosseae</name>
    <dbReference type="NCBI Taxonomy" id="27381"/>
    <lineage>
        <taxon>Eukaryota</taxon>
        <taxon>Fungi</taxon>
        <taxon>Fungi incertae sedis</taxon>
        <taxon>Mucoromycota</taxon>
        <taxon>Glomeromycotina</taxon>
        <taxon>Glomeromycetes</taxon>
        <taxon>Glomerales</taxon>
        <taxon>Glomeraceae</taxon>
        <taxon>Funneliformis</taxon>
    </lineage>
</organism>
<sequence>MSTELSDLLHNEYDEVLNSCEFSDIEIMIGEDPDTKVYKAHSLILKIRSPYFRTTLTNDSERTDDNNVIKLQKSNITVEVFDILIKYMYSSFIDLYRNDIKTNVALLIAADELCLNGLCNFIEEHLLSDEILLKQNFILIQSVASKYHQFNKLVQFCDVNFELDPSLIFMAEDFTEIKQEILLDVIEKNNHAESPIEIWDRLFEWCVAQSNDELSLDVTKWTQNETSIFRSIVQPFLPHQC</sequence>
<evidence type="ECO:0000259" key="1">
    <source>
        <dbReference type="PROSITE" id="PS50097"/>
    </source>
</evidence>